<evidence type="ECO:0000256" key="1">
    <source>
        <dbReference type="ARBA" id="ARBA00004123"/>
    </source>
</evidence>
<evidence type="ECO:0000313" key="7">
    <source>
        <dbReference type="EMBL" id="KFH47825.1"/>
    </source>
</evidence>
<dbReference type="EMBL" id="JPKY01000007">
    <property type="protein sequence ID" value="KFH47825.1"/>
    <property type="molecule type" value="Genomic_DNA"/>
</dbReference>
<dbReference type="OrthoDB" id="7340501at2759"/>
<dbReference type="GO" id="GO:0006338">
    <property type="term" value="P:chromatin remodeling"/>
    <property type="evidence" value="ECO:0007669"/>
    <property type="project" value="EnsemblFungi"/>
</dbReference>
<comment type="caution">
    <text evidence="7">The sequence shown here is derived from an EMBL/GenBank/DDBJ whole genome shotgun (WGS) entry which is preliminary data.</text>
</comment>
<reference evidence="8" key="1">
    <citation type="journal article" date="2014" name="Genome Announc.">
        <title>Genome sequence and annotation of Acremonium chrysogenum, producer of the beta-lactam antibiotic cephalosporin C.</title>
        <authorList>
            <person name="Terfehr D."/>
            <person name="Dahlmann T.A."/>
            <person name="Specht T."/>
            <person name="Zadra I."/>
            <person name="Kuernsteiner H."/>
            <person name="Kueck U."/>
        </authorList>
    </citation>
    <scope>NUCLEOTIDE SEQUENCE [LARGE SCALE GENOMIC DNA]</scope>
    <source>
        <strain evidence="8">ATCC 11550 / CBS 779.69 / DSM 880 / IAM 14645 / JCM 23072 / IMI 49137</strain>
    </source>
</reference>
<dbReference type="GO" id="GO:0031011">
    <property type="term" value="C:Ino80 complex"/>
    <property type="evidence" value="ECO:0007669"/>
    <property type="project" value="EnsemblFungi"/>
</dbReference>
<accession>A0A086TEP3</accession>
<evidence type="ECO:0000256" key="4">
    <source>
        <dbReference type="RuleBase" id="RU000487"/>
    </source>
</evidence>
<evidence type="ECO:0000256" key="2">
    <source>
        <dbReference type="ARBA" id="ARBA00006752"/>
    </source>
</evidence>
<gene>
    <name evidence="7" type="ORF">ACRE_013070</name>
</gene>
<organism evidence="7 8">
    <name type="scientific">Hapsidospora chrysogenum (strain ATCC 11550 / CBS 779.69 / DSM 880 / IAM 14645 / JCM 23072 / IMI 49137)</name>
    <name type="common">Acremonium chrysogenum</name>
    <dbReference type="NCBI Taxonomy" id="857340"/>
    <lineage>
        <taxon>Eukaryota</taxon>
        <taxon>Fungi</taxon>
        <taxon>Dikarya</taxon>
        <taxon>Ascomycota</taxon>
        <taxon>Pezizomycotina</taxon>
        <taxon>Sordariomycetes</taxon>
        <taxon>Hypocreomycetidae</taxon>
        <taxon>Hypocreales</taxon>
        <taxon>Bionectriaceae</taxon>
        <taxon>Hapsidospora</taxon>
    </lineage>
</organism>
<feature type="region of interest" description="Disordered" evidence="6">
    <location>
        <begin position="474"/>
        <end position="525"/>
    </location>
</feature>
<keyword evidence="3" id="KW-0539">Nucleus</keyword>
<dbReference type="HOGENOM" id="CLU_008246_1_0_1"/>
<dbReference type="Pfam" id="PF00022">
    <property type="entry name" value="Actin"/>
    <property type="match status" value="2"/>
</dbReference>
<dbReference type="InterPro" id="IPR043129">
    <property type="entry name" value="ATPase_NBD"/>
</dbReference>
<feature type="region of interest" description="Disordered" evidence="6">
    <location>
        <begin position="418"/>
        <end position="454"/>
    </location>
</feature>
<proteinExistence type="inferred from homology"/>
<dbReference type="Gene3D" id="3.30.420.40">
    <property type="match status" value="2"/>
</dbReference>
<feature type="compositionally biased region" description="Acidic residues" evidence="6">
    <location>
        <begin position="386"/>
        <end position="395"/>
    </location>
</feature>
<evidence type="ECO:0000256" key="6">
    <source>
        <dbReference type="SAM" id="MobiDB-lite"/>
    </source>
</evidence>
<dbReference type="CDD" id="cd10211">
    <property type="entry name" value="ASKHA_NBD_Arp5"/>
    <property type="match status" value="1"/>
</dbReference>
<dbReference type="InterPro" id="IPR004000">
    <property type="entry name" value="Actin"/>
</dbReference>
<evidence type="ECO:0000256" key="5">
    <source>
        <dbReference type="SAM" id="Coils"/>
    </source>
</evidence>
<dbReference type="SMART" id="SM00268">
    <property type="entry name" value="ACTIN"/>
    <property type="match status" value="1"/>
</dbReference>
<protein>
    <submittedName>
        <fullName evidence="7">Actin-like protein-like protein</fullName>
    </submittedName>
</protein>
<dbReference type="AlphaFoldDB" id="A0A086TEP3"/>
<dbReference type="Proteomes" id="UP000029964">
    <property type="component" value="Unassembled WGS sequence"/>
</dbReference>
<feature type="coiled-coil region" evidence="5">
    <location>
        <begin position="292"/>
        <end position="323"/>
    </location>
</feature>
<dbReference type="PANTHER" id="PTHR11937">
    <property type="entry name" value="ACTIN"/>
    <property type="match status" value="1"/>
</dbReference>
<dbReference type="STRING" id="857340.A0A086TEP3"/>
<feature type="compositionally biased region" description="Basic and acidic residues" evidence="6">
    <location>
        <begin position="423"/>
        <end position="454"/>
    </location>
</feature>
<name>A0A086TEP3_HAPC1</name>
<sequence>MAPSAVDEPAADADVKMTDGKTYPPANIYPMKETRFEKYIEPQVEGRKQALQQPDAAIVIDNGSSTVRAGWSFDSSPCLSLPPIMAKYRDRKLGKTFSFAGSDCYADTTARGHIRNAFEPGTGIVSNWDVMEHVLDYIFLKLGMNDADGSIEFPIVMTEAILFECYGAPSVAYGIDSLFSYRYNKGNTGLVISSSYTSTHVIPVYNSKAMLAQATRLNWGGCHMSEYLLKLIRLKYPSFSGKLNASQAENMLKDHAYVSQDFDTELRGYLDWTGLEDRDVVIQYPYTEEVVIQKSEEELARIAERKKESGRRLQEQAAKMRLEKLMKKEQDLEYYKNLQARLVDETKKETRRVLDSHEIRDEAELDKIVRELEKAIRKARTKDVGGDPEENEEPPDFSLLEVPDDQLDEAQLKQKRQQRLLKSNHDARARAKAEKEAEKARIAEEERQDVERRENDLEGWLDEKRQARAETLQRMKERDRLKQDLGNRKSLASQIRMKSIANLASDNPTKKRRRGGDDDNFGANDDDWGVYRQIAVGENSDDEHEEEDLHATLKSLEQDLLKYDQDFDYDQTYEAQSDWSRSLLHAFARGPRPFNPFSQAELHQIHLNVERIRVPEVVFRPSIAGVDQAGLVEIAGDILNQRLSGMPGGRDAFLSDIFLTGGSTLFRGFDDRLREELRALLPAGSPLKVRKASDPLLDAWKGAAQWAGSSAWKTAKISREEYQEKGADYIKEHDMGNSFV</sequence>
<keyword evidence="5" id="KW-0175">Coiled coil</keyword>
<dbReference type="GO" id="GO:0030234">
    <property type="term" value="F:enzyme regulator activity"/>
    <property type="evidence" value="ECO:0007669"/>
    <property type="project" value="EnsemblFungi"/>
</dbReference>
<comment type="subcellular location">
    <subcellularLocation>
        <location evidence="1">Nucleus</location>
    </subcellularLocation>
</comment>
<dbReference type="FunFam" id="3.30.420.40:FF:000048">
    <property type="entry name" value="ARP5 actin-related protein 5 homolog"/>
    <property type="match status" value="1"/>
</dbReference>
<evidence type="ECO:0000256" key="3">
    <source>
        <dbReference type="ARBA" id="ARBA00023242"/>
    </source>
</evidence>
<feature type="compositionally biased region" description="Basic and acidic residues" evidence="6">
    <location>
        <begin position="474"/>
        <end position="487"/>
    </location>
</feature>
<dbReference type="SUPFAM" id="SSF53067">
    <property type="entry name" value="Actin-like ATPase domain"/>
    <property type="match status" value="2"/>
</dbReference>
<feature type="region of interest" description="Disordered" evidence="6">
    <location>
        <begin position="378"/>
        <end position="398"/>
    </location>
</feature>
<dbReference type="FunFam" id="3.30.420.40:FF:000058">
    <property type="entry name" value="Putative actin-related protein 5"/>
    <property type="match status" value="1"/>
</dbReference>
<keyword evidence="8" id="KW-1185">Reference proteome</keyword>
<comment type="similarity">
    <text evidence="2 4">Belongs to the actin family.</text>
</comment>
<evidence type="ECO:0000313" key="8">
    <source>
        <dbReference type="Proteomes" id="UP000029964"/>
    </source>
</evidence>